<dbReference type="PANTHER" id="PTHR39176:SF1">
    <property type="entry name" value="PERIPLASMIC PROTEIN"/>
    <property type="match status" value="1"/>
</dbReference>
<keyword evidence="4" id="KW-1185">Reference proteome</keyword>
<dbReference type="PANTHER" id="PTHR39176">
    <property type="entry name" value="PERIPLASMIC PROTEIN-RELATED"/>
    <property type="match status" value="1"/>
</dbReference>
<feature type="signal peptide" evidence="1">
    <location>
        <begin position="1"/>
        <end position="22"/>
    </location>
</feature>
<accession>A0A0B4X2F7</accession>
<name>A0A0B4X2F7_9HYPH</name>
<dbReference type="KEGG" id="rga:RGR602_CH02912"/>
<evidence type="ECO:0000313" key="3">
    <source>
        <dbReference type="EMBL" id="AJD42229.1"/>
    </source>
</evidence>
<keyword evidence="1" id="KW-0732">Signal</keyword>
<evidence type="ECO:0000256" key="1">
    <source>
        <dbReference type="SAM" id="SignalP"/>
    </source>
</evidence>
<dbReference type="HOGENOM" id="CLU_128596_4_1_5"/>
<protein>
    <recommendedName>
        <fullName evidence="2">Lysozyme inhibitor LprI-like N-terminal domain-containing protein</fullName>
    </recommendedName>
</protein>
<dbReference type="Gene3D" id="1.20.1270.180">
    <property type="match status" value="1"/>
</dbReference>
<reference evidence="3 4" key="1">
    <citation type="submission" date="2013-11" db="EMBL/GenBank/DDBJ databases">
        <title>Complete genome sequence of Rhizobium gallicum bv. gallicum R602.</title>
        <authorList>
            <person name="Bustos P."/>
            <person name="Santamaria R.I."/>
            <person name="Lozano L."/>
            <person name="Acosta J.L."/>
            <person name="Ormeno-Orrillo E."/>
            <person name="Rogel M.A."/>
            <person name="Romero D."/>
            <person name="Cevallos M.A."/>
            <person name="Martinez-Romero E."/>
            <person name="Gonzalez V."/>
        </authorList>
    </citation>
    <scope>NUCLEOTIDE SEQUENCE [LARGE SCALE GENOMIC DNA]</scope>
    <source>
        <strain evidence="3 4">R602</strain>
    </source>
</reference>
<proteinExistence type="predicted"/>
<dbReference type="EMBL" id="CP006877">
    <property type="protein sequence ID" value="AJD42229.1"/>
    <property type="molecule type" value="Genomic_DNA"/>
</dbReference>
<evidence type="ECO:0000313" key="4">
    <source>
        <dbReference type="Proteomes" id="UP000031368"/>
    </source>
</evidence>
<feature type="domain" description="Lysozyme inhibitor LprI-like N-terminal" evidence="2">
    <location>
        <begin position="27"/>
        <end position="127"/>
    </location>
</feature>
<dbReference type="Proteomes" id="UP000031368">
    <property type="component" value="Chromosome"/>
</dbReference>
<organism evidence="3 4">
    <name type="scientific">Rhizobium gallicum bv. gallicum R602sp</name>
    <dbReference type="NCBI Taxonomy" id="1041138"/>
    <lineage>
        <taxon>Bacteria</taxon>
        <taxon>Pseudomonadati</taxon>
        <taxon>Pseudomonadota</taxon>
        <taxon>Alphaproteobacteria</taxon>
        <taxon>Hyphomicrobiales</taxon>
        <taxon>Rhizobiaceae</taxon>
        <taxon>Rhizobium/Agrobacterium group</taxon>
        <taxon>Rhizobium</taxon>
    </lineage>
</organism>
<dbReference type="RefSeq" id="WP_039845667.1">
    <property type="nucleotide sequence ID" value="NZ_CP006877.1"/>
</dbReference>
<dbReference type="Pfam" id="PF07007">
    <property type="entry name" value="LprI"/>
    <property type="match status" value="1"/>
</dbReference>
<dbReference type="InterPro" id="IPR009739">
    <property type="entry name" value="LprI-like_N"/>
</dbReference>
<feature type="chain" id="PRO_5002096924" description="Lysozyme inhibitor LprI-like N-terminal domain-containing protein" evidence="1">
    <location>
        <begin position="23"/>
        <end position="137"/>
    </location>
</feature>
<evidence type="ECO:0000259" key="2">
    <source>
        <dbReference type="Pfam" id="PF07007"/>
    </source>
</evidence>
<sequence length="137" mass="15040">MRLNLYLTGAAAGMIVAGAAQAQEPDCKNPKTQADMTFCEQSRYEAADTALNEQWKKTRAALAATDKDLDEKDRGAEKALLTAQRAWISYRDAQCEAYGFQARGGTMEPMLVAGCLANLSDERTKQLKELFDAVGQR</sequence>
<gene>
    <name evidence="3" type="ORF">RGR602_CH02912</name>
</gene>
<dbReference type="AlphaFoldDB" id="A0A0B4X2F7"/>